<dbReference type="Proteomes" id="UP000523545">
    <property type="component" value="Unassembled WGS sequence"/>
</dbReference>
<keyword evidence="2" id="KW-1185">Reference proteome</keyword>
<gene>
    <name evidence="1" type="ORF">HNR22_001776</name>
</gene>
<sequence>MTQADGTIIGWQTTWRQQSGHEVARSAVTDGQGEAARIVAAAKTGVVAARKRLANATVAATRNGMRQVDIVRATGYTRERVRQILRANGVEAD</sequence>
<reference evidence="1 2" key="1">
    <citation type="submission" date="2020-07" db="EMBL/GenBank/DDBJ databases">
        <title>Sequencing the genomes of 1000 actinobacteria strains.</title>
        <authorList>
            <person name="Klenk H.-P."/>
        </authorList>
    </citation>
    <scope>NUCLEOTIDE SEQUENCE [LARGE SCALE GENOMIC DNA]</scope>
    <source>
        <strain evidence="1 2">DSM 45876</strain>
    </source>
</reference>
<evidence type="ECO:0000313" key="2">
    <source>
        <dbReference type="Proteomes" id="UP000523545"/>
    </source>
</evidence>
<evidence type="ECO:0000313" key="1">
    <source>
        <dbReference type="EMBL" id="NYH42049.1"/>
    </source>
</evidence>
<organism evidence="1 2">
    <name type="scientific">Micromonospora jinlongensis</name>
    <dbReference type="NCBI Taxonomy" id="1287877"/>
    <lineage>
        <taxon>Bacteria</taxon>
        <taxon>Bacillati</taxon>
        <taxon>Actinomycetota</taxon>
        <taxon>Actinomycetes</taxon>
        <taxon>Micromonosporales</taxon>
        <taxon>Micromonosporaceae</taxon>
        <taxon>Micromonospora</taxon>
    </lineage>
</organism>
<name>A0A7Y9WZ00_9ACTN</name>
<dbReference type="RefSeq" id="WP_179779940.1">
    <property type="nucleotide sequence ID" value="NZ_JACCHK010000001.1"/>
</dbReference>
<dbReference type="EMBL" id="JACCHK010000001">
    <property type="protein sequence ID" value="NYH42049.1"/>
    <property type="molecule type" value="Genomic_DNA"/>
</dbReference>
<proteinExistence type="predicted"/>
<dbReference type="AlphaFoldDB" id="A0A7Y9WZ00"/>
<accession>A0A7Y9WZ00</accession>
<comment type="caution">
    <text evidence="1">The sequence shown here is derived from an EMBL/GenBank/DDBJ whole genome shotgun (WGS) entry which is preliminary data.</text>
</comment>
<protein>
    <submittedName>
        <fullName evidence="1">Uncharacterized protein</fullName>
    </submittedName>
</protein>